<dbReference type="InterPro" id="IPR003340">
    <property type="entry name" value="B3_DNA-bd"/>
</dbReference>
<proteinExistence type="predicted"/>
<evidence type="ECO:0000259" key="6">
    <source>
        <dbReference type="PROSITE" id="PS50863"/>
    </source>
</evidence>
<dbReference type="CDD" id="cd10017">
    <property type="entry name" value="B3_DNA"/>
    <property type="match status" value="1"/>
</dbReference>
<dbReference type="PANTHER" id="PTHR31920">
    <property type="entry name" value="B3 DOMAIN-CONTAINING"/>
    <property type="match status" value="1"/>
</dbReference>
<evidence type="ECO:0000256" key="3">
    <source>
        <dbReference type="ARBA" id="ARBA00023125"/>
    </source>
</evidence>
<dbReference type="GO" id="GO:0005634">
    <property type="term" value="C:nucleus"/>
    <property type="evidence" value="ECO:0007669"/>
    <property type="project" value="UniProtKB-SubCell"/>
</dbReference>
<evidence type="ECO:0000256" key="4">
    <source>
        <dbReference type="ARBA" id="ARBA00023163"/>
    </source>
</evidence>
<comment type="caution">
    <text evidence="7">The sequence shown here is derived from an EMBL/GenBank/DDBJ whole genome shotgun (WGS) entry which is preliminary data.</text>
</comment>
<protein>
    <recommendedName>
        <fullName evidence="6">TF-B3 domain-containing protein</fullName>
    </recommendedName>
</protein>
<gene>
    <name evidence="7" type="ORF">CDL15_Pgr001771</name>
</gene>
<name>A0A218XB71_PUNGR</name>
<organism evidence="7 8">
    <name type="scientific">Punica granatum</name>
    <name type="common">Pomegranate</name>
    <dbReference type="NCBI Taxonomy" id="22663"/>
    <lineage>
        <taxon>Eukaryota</taxon>
        <taxon>Viridiplantae</taxon>
        <taxon>Streptophyta</taxon>
        <taxon>Embryophyta</taxon>
        <taxon>Tracheophyta</taxon>
        <taxon>Spermatophyta</taxon>
        <taxon>Magnoliopsida</taxon>
        <taxon>eudicotyledons</taxon>
        <taxon>Gunneridae</taxon>
        <taxon>Pentapetalae</taxon>
        <taxon>rosids</taxon>
        <taxon>malvids</taxon>
        <taxon>Myrtales</taxon>
        <taxon>Lythraceae</taxon>
        <taxon>Punica</taxon>
    </lineage>
</organism>
<evidence type="ECO:0000313" key="7">
    <source>
        <dbReference type="EMBL" id="OWM82197.1"/>
    </source>
</evidence>
<keyword evidence="4" id="KW-0804">Transcription</keyword>
<reference evidence="8" key="1">
    <citation type="journal article" date="2017" name="Plant J.">
        <title>The pomegranate (Punica granatum L.) genome and the genomics of punicalagin biosynthesis.</title>
        <authorList>
            <person name="Qin G."/>
            <person name="Xu C."/>
            <person name="Ming R."/>
            <person name="Tang H."/>
            <person name="Guyot R."/>
            <person name="Kramer E.M."/>
            <person name="Hu Y."/>
            <person name="Yi X."/>
            <person name="Qi Y."/>
            <person name="Xu X."/>
            <person name="Gao Z."/>
            <person name="Pan H."/>
            <person name="Jian J."/>
            <person name="Tian Y."/>
            <person name="Yue Z."/>
            <person name="Xu Y."/>
        </authorList>
    </citation>
    <scope>NUCLEOTIDE SEQUENCE [LARGE SCALE GENOMIC DNA]</scope>
    <source>
        <strain evidence="8">cv. Dabenzi</strain>
    </source>
</reference>
<keyword evidence="2" id="KW-0805">Transcription regulation</keyword>
<sequence length="336" mass="38402">MLCFREEETLSPSTKDTATPFCSPLVQYNRALPFLIDDPTQNAELFHHSSDRIQSLKEPYPQTYRSCLRGKKVHCFLPSGSAASSWSFSNGFSGNGTIEQLHRTRYKPEHPHFLRPTPKAFVKNSGNNLLNWVLLKVSSGQTWTIQLEKHNGTVLMVQGWKNFVEYFSVVPKYSISFRWDGSSMFHTIIFDQTGCQIKYSLCCSCCKRPKLNNDSPSQEWEETPEDVEMAAEVDDDYRTHLSALGVKTRSGVETHEDTVQVIDRDVEMSAEEQDDDYFVHLSALEREETHEDTVRVIDSDVEMPIEEQDGVYLSHLSALDLPQEQIIQKPTLLLKA</sequence>
<dbReference type="InterPro" id="IPR015300">
    <property type="entry name" value="DNA-bd_pseudobarrel_sf"/>
</dbReference>
<dbReference type="Proteomes" id="UP000197138">
    <property type="component" value="Unassembled WGS sequence"/>
</dbReference>
<dbReference type="PROSITE" id="PS50863">
    <property type="entry name" value="B3"/>
    <property type="match status" value="1"/>
</dbReference>
<dbReference type="InterPro" id="IPR050655">
    <property type="entry name" value="Plant_B3_domain"/>
</dbReference>
<dbReference type="Gene3D" id="2.40.330.10">
    <property type="entry name" value="DNA-binding pseudobarrel domain"/>
    <property type="match status" value="1"/>
</dbReference>
<dbReference type="AlphaFoldDB" id="A0A218XB71"/>
<evidence type="ECO:0000256" key="5">
    <source>
        <dbReference type="ARBA" id="ARBA00023242"/>
    </source>
</evidence>
<dbReference type="EMBL" id="MTKT01002011">
    <property type="protein sequence ID" value="OWM82197.1"/>
    <property type="molecule type" value="Genomic_DNA"/>
</dbReference>
<feature type="domain" description="TF-B3" evidence="6">
    <location>
        <begin position="118"/>
        <end position="193"/>
    </location>
</feature>
<evidence type="ECO:0000256" key="2">
    <source>
        <dbReference type="ARBA" id="ARBA00023015"/>
    </source>
</evidence>
<dbReference type="SUPFAM" id="SSF101936">
    <property type="entry name" value="DNA-binding pseudobarrel domain"/>
    <property type="match status" value="1"/>
</dbReference>
<evidence type="ECO:0000256" key="1">
    <source>
        <dbReference type="ARBA" id="ARBA00004123"/>
    </source>
</evidence>
<accession>A0A218XB71</accession>
<dbReference type="SMART" id="SM01019">
    <property type="entry name" value="B3"/>
    <property type="match status" value="1"/>
</dbReference>
<keyword evidence="3" id="KW-0238">DNA-binding</keyword>
<keyword evidence="5" id="KW-0539">Nucleus</keyword>
<comment type="subcellular location">
    <subcellularLocation>
        <location evidence="1">Nucleus</location>
    </subcellularLocation>
</comment>
<evidence type="ECO:0000313" key="8">
    <source>
        <dbReference type="Proteomes" id="UP000197138"/>
    </source>
</evidence>
<dbReference type="Pfam" id="PF02362">
    <property type="entry name" value="B3"/>
    <property type="match status" value="1"/>
</dbReference>
<dbReference type="GO" id="GO:0003677">
    <property type="term" value="F:DNA binding"/>
    <property type="evidence" value="ECO:0007669"/>
    <property type="project" value="UniProtKB-KW"/>
</dbReference>
<dbReference type="PANTHER" id="PTHR31920:SF37">
    <property type="entry name" value="B3 DOMAIN-CONTAINING TRANSCRIPTION FACTOR VRN1"/>
    <property type="match status" value="1"/>
</dbReference>